<keyword evidence="2" id="KW-1185">Reference proteome</keyword>
<sequence>MMKLVMANKHKEMIEQVQNNEQNQGINFLYKITDVFLFFTTYQIKFYLKKRPRDQTVFFRLLVQNSVNDRIENYSQRLQYDILCVDAITAQIFVAAKKSSNKRAVKTLVVSQKKYLLIWVKKCTNRSVDMKD</sequence>
<protein>
    <submittedName>
        <fullName evidence="1">Uncharacterized protein</fullName>
    </submittedName>
</protein>
<organism evidence="1 2">
    <name type="scientific">Paramecium sonneborni</name>
    <dbReference type="NCBI Taxonomy" id="65129"/>
    <lineage>
        <taxon>Eukaryota</taxon>
        <taxon>Sar</taxon>
        <taxon>Alveolata</taxon>
        <taxon>Ciliophora</taxon>
        <taxon>Intramacronucleata</taxon>
        <taxon>Oligohymenophorea</taxon>
        <taxon>Peniculida</taxon>
        <taxon>Parameciidae</taxon>
        <taxon>Paramecium</taxon>
    </lineage>
</organism>
<dbReference type="Proteomes" id="UP000692954">
    <property type="component" value="Unassembled WGS sequence"/>
</dbReference>
<proteinExistence type="predicted"/>
<comment type="caution">
    <text evidence="1">The sequence shown here is derived from an EMBL/GenBank/DDBJ whole genome shotgun (WGS) entry which is preliminary data.</text>
</comment>
<dbReference type="AlphaFoldDB" id="A0A8S1R1Y0"/>
<reference evidence="1" key="1">
    <citation type="submission" date="2021-01" db="EMBL/GenBank/DDBJ databases">
        <authorList>
            <consortium name="Genoscope - CEA"/>
            <person name="William W."/>
        </authorList>
    </citation>
    <scope>NUCLEOTIDE SEQUENCE</scope>
</reference>
<evidence type="ECO:0000313" key="2">
    <source>
        <dbReference type="Proteomes" id="UP000692954"/>
    </source>
</evidence>
<accession>A0A8S1R1Y0</accession>
<evidence type="ECO:0000313" key="1">
    <source>
        <dbReference type="EMBL" id="CAD8121363.1"/>
    </source>
</evidence>
<dbReference type="EMBL" id="CAJJDN010000132">
    <property type="protein sequence ID" value="CAD8121363.1"/>
    <property type="molecule type" value="Genomic_DNA"/>
</dbReference>
<gene>
    <name evidence="1" type="ORF">PSON_ATCC_30995.1.T1320013</name>
</gene>
<name>A0A8S1R1Y0_9CILI</name>